<dbReference type="PROSITE" id="PS50835">
    <property type="entry name" value="IG_LIKE"/>
    <property type="match status" value="1"/>
</dbReference>
<evidence type="ECO:0000256" key="2">
    <source>
        <dbReference type="ARBA" id="ARBA00023157"/>
    </source>
</evidence>
<name>A0A7D9JCD6_PARCT</name>
<keyword evidence="4" id="KW-0393">Immunoglobulin domain</keyword>
<dbReference type="SMART" id="SM00408">
    <property type="entry name" value="IGc2"/>
    <property type="match status" value="1"/>
</dbReference>
<evidence type="ECO:0000256" key="1">
    <source>
        <dbReference type="ARBA" id="ARBA00022729"/>
    </source>
</evidence>
<dbReference type="InterPro" id="IPR003599">
    <property type="entry name" value="Ig_sub"/>
</dbReference>
<keyword evidence="1" id="KW-0732">Signal</keyword>
<dbReference type="PANTHER" id="PTHR44337:SF20">
    <property type="entry name" value="CARCINOEMBRYONIC ANTIGEN-RELATED CELL ADHESION MOLECULE 5-RELATED"/>
    <property type="match status" value="1"/>
</dbReference>
<dbReference type="Pfam" id="PF07679">
    <property type="entry name" value="I-set"/>
    <property type="match status" value="1"/>
</dbReference>
<accession>A0A7D9JCD6</accession>
<proteinExistence type="predicted"/>
<keyword evidence="3" id="KW-0325">Glycoprotein</keyword>
<dbReference type="SUPFAM" id="SSF48726">
    <property type="entry name" value="Immunoglobulin"/>
    <property type="match status" value="1"/>
</dbReference>
<dbReference type="InterPro" id="IPR052598">
    <property type="entry name" value="IgSF_CEA-related"/>
</dbReference>
<evidence type="ECO:0000256" key="3">
    <source>
        <dbReference type="ARBA" id="ARBA00023180"/>
    </source>
</evidence>
<dbReference type="AlphaFoldDB" id="A0A7D9JCD6"/>
<dbReference type="Gene3D" id="2.60.40.10">
    <property type="entry name" value="Immunoglobulins"/>
    <property type="match status" value="1"/>
</dbReference>
<feature type="non-terminal residue" evidence="5">
    <location>
        <position position="178"/>
    </location>
</feature>
<protein>
    <submittedName>
        <fullName evidence="5">Fibroblast growth factor receptor homolog 1 isoform X3</fullName>
    </submittedName>
</protein>
<dbReference type="InterPro" id="IPR007110">
    <property type="entry name" value="Ig-like_dom"/>
</dbReference>
<dbReference type="InterPro" id="IPR013783">
    <property type="entry name" value="Ig-like_fold"/>
</dbReference>
<dbReference type="InterPro" id="IPR036179">
    <property type="entry name" value="Ig-like_dom_sf"/>
</dbReference>
<evidence type="ECO:0000313" key="5">
    <source>
        <dbReference type="EMBL" id="CAB4026695.1"/>
    </source>
</evidence>
<evidence type="ECO:0000256" key="4">
    <source>
        <dbReference type="ARBA" id="ARBA00023319"/>
    </source>
</evidence>
<keyword evidence="5" id="KW-0675">Receptor</keyword>
<gene>
    <name evidence="5" type="ORF">PACLA_8A089385</name>
</gene>
<dbReference type="InterPro" id="IPR013098">
    <property type="entry name" value="Ig_I-set"/>
</dbReference>
<keyword evidence="6" id="KW-1185">Reference proteome</keyword>
<keyword evidence="2" id="KW-1015">Disulfide bond</keyword>
<dbReference type="OrthoDB" id="6159398at2759"/>
<sequence>PKNTQATFGGSATFYCYGVTLNEQHITWSKGNHILTASKKYKILDNNRQLVINNVNEDDIGEYRCKISDVHGDTSATAFLTTVNLGSQHGGSSSPNTAGIVVGVLLCILVILIILYFVHRYHRHGATPADVIKDVKRKTFSRFQSPTHHTVLKYDTSEYNDDEDEVYDTSDTNPFVRD</sequence>
<organism evidence="5 6">
    <name type="scientific">Paramuricea clavata</name>
    <name type="common">Red gorgonian</name>
    <name type="synonym">Violescent sea-whip</name>
    <dbReference type="NCBI Taxonomy" id="317549"/>
    <lineage>
        <taxon>Eukaryota</taxon>
        <taxon>Metazoa</taxon>
        <taxon>Cnidaria</taxon>
        <taxon>Anthozoa</taxon>
        <taxon>Octocorallia</taxon>
        <taxon>Malacalcyonacea</taxon>
        <taxon>Plexauridae</taxon>
        <taxon>Paramuricea</taxon>
    </lineage>
</organism>
<evidence type="ECO:0000313" key="6">
    <source>
        <dbReference type="Proteomes" id="UP001152795"/>
    </source>
</evidence>
<dbReference type="SMART" id="SM00409">
    <property type="entry name" value="IG"/>
    <property type="match status" value="1"/>
</dbReference>
<reference evidence="5" key="1">
    <citation type="submission" date="2020-04" db="EMBL/GenBank/DDBJ databases">
        <authorList>
            <person name="Alioto T."/>
            <person name="Alioto T."/>
            <person name="Gomez Garrido J."/>
        </authorList>
    </citation>
    <scope>NUCLEOTIDE SEQUENCE</scope>
    <source>
        <strain evidence="5">A484AB</strain>
    </source>
</reference>
<dbReference type="Proteomes" id="UP001152795">
    <property type="component" value="Unassembled WGS sequence"/>
</dbReference>
<comment type="caution">
    <text evidence="5">The sequence shown here is derived from an EMBL/GenBank/DDBJ whole genome shotgun (WGS) entry which is preliminary data.</text>
</comment>
<dbReference type="EMBL" id="CACRXK020014353">
    <property type="protein sequence ID" value="CAB4026695.1"/>
    <property type="molecule type" value="Genomic_DNA"/>
</dbReference>
<dbReference type="PANTHER" id="PTHR44337">
    <property type="entry name" value="CARCINOEMBRYONIC ANTIGEN-RELATED CELL ADHESION MOLECULE 8"/>
    <property type="match status" value="1"/>
</dbReference>
<dbReference type="InterPro" id="IPR003598">
    <property type="entry name" value="Ig_sub2"/>
</dbReference>